<dbReference type="CDD" id="cd24161">
    <property type="entry name" value="NUDIX_ADPRase_Ndx2"/>
    <property type="match status" value="1"/>
</dbReference>
<evidence type="ECO:0000313" key="9">
    <source>
        <dbReference type="EMBL" id="NML14506.1"/>
    </source>
</evidence>
<evidence type="ECO:0000256" key="1">
    <source>
        <dbReference type="ARBA" id="ARBA00000847"/>
    </source>
</evidence>
<comment type="caution">
    <text evidence="9">The sequence shown here is derived from an EMBL/GenBank/DDBJ whole genome shotgun (WGS) entry which is preliminary data.</text>
</comment>
<comment type="catalytic activity">
    <reaction evidence="1">
        <text>GDP-alpha-D-mannose + H2O = alpha-D-mannose 1-phosphate + GMP + 2 H(+)</text>
        <dbReference type="Rhea" id="RHEA:27978"/>
        <dbReference type="ChEBI" id="CHEBI:15377"/>
        <dbReference type="ChEBI" id="CHEBI:15378"/>
        <dbReference type="ChEBI" id="CHEBI:57527"/>
        <dbReference type="ChEBI" id="CHEBI:58115"/>
        <dbReference type="ChEBI" id="CHEBI:58409"/>
    </reaction>
</comment>
<sequence>MAESNTHAGAPEITCTGSRLVYENRWIRLREDAILRADGTPGIYSVVERSDFAVIAAVEAGQIYLVEQFRYPVGGRYWELPQGAWEDDPGKSPEEVARGELREETGLSAGRMQQVGSLFIAYGLCTQRCNVFFATELTQHAQQLDAEEMGMICKPFPLAEFERMLREGVIQDGTTMAVFGLLRLKGLI</sequence>
<evidence type="ECO:0000256" key="7">
    <source>
        <dbReference type="ARBA" id="ARBA00032272"/>
    </source>
</evidence>
<proteinExistence type="inferred from homology"/>
<dbReference type="InterPro" id="IPR000086">
    <property type="entry name" value="NUDIX_hydrolase_dom"/>
</dbReference>
<reference evidence="9 10" key="1">
    <citation type="submission" date="2020-04" db="EMBL/GenBank/DDBJ databases">
        <title>Azohydromonas sp. isolated from soil.</title>
        <authorList>
            <person name="Dahal R.H."/>
        </authorList>
    </citation>
    <scope>NUCLEOTIDE SEQUENCE [LARGE SCALE GENOMIC DNA]</scope>
    <source>
        <strain evidence="9 10">G-1-1-14</strain>
    </source>
</reference>
<dbReference type="PROSITE" id="PS51462">
    <property type="entry name" value="NUDIX"/>
    <property type="match status" value="1"/>
</dbReference>
<evidence type="ECO:0000256" key="4">
    <source>
        <dbReference type="ARBA" id="ARBA00016377"/>
    </source>
</evidence>
<evidence type="ECO:0000259" key="8">
    <source>
        <dbReference type="PROSITE" id="PS51462"/>
    </source>
</evidence>
<evidence type="ECO:0000256" key="2">
    <source>
        <dbReference type="ARBA" id="ARBA00001946"/>
    </source>
</evidence>
<dbReference type="GO" id="GO:0019693">
    <property type="term" value="P:ribose phosphate metabolic process"/>
    <property type="evidence" value="ECO:0007669"/>
    <property type="project" value="TreeGrafter"/>
</dbReference>
<comment type="cofactor">
    <cofactor evidence="2">
        <name>Mg(2+)</name>
        <dbReference type="ChEBI" id="CHEBI:18420"/>
    </cofactor>
</comment>
<protein>
    <recommendedName>
        <fullName evidence="4">GDP-mannose pyrophosphatase</fullName>
    </recommendedName>
    <alternativeName>
        <fullName evidence="6">GDP-mannose hydrolase</fullName>
    </alternativeName>
    <alternativeName>
        <fullName evidence="7">GDPMK</fullName>
    </alternativeName>
</protein>
<dbReference type="Gene3D" id="3.90.79.10">
    <property type="entry name" value="Nucleoside Triphosphate Pyrophosphohydrolase"/>
    <property type="match status" value="1"/>
</dbReference>
<name>A0A848F703_9BURK</name>
<dbReference type="RefSeq" id="WP_169159421.1">
    <property type="nucleotide sequence ID" value="NZ_JABBFW010000003.1"/>
</dbReference>
<evidence type="ECO:0000313" key="10">
    <source>
        <dbReference type="Proteomes" id="UP000574067"/>
    </source>
</evidence>
<dbReference type="PANTHER" id="PTHR11839:SF18">
    <property type="entry name" value="NUDIX HYDROLASE DOMAIN-CONTAINING PROTEIN"/>
    <property type="match status" value="1"/>
</dbReference>
<evidence type="ECO:0000256" key="6">
    <source>
        <dbReference type="ARBA" id="ARBA00032162"/>
    </source>
</evidence>
<dbReference type="SUPFAM" id="SSF55811">
    <property type="entry name" value="Nudix"/>
    <property type="match status" value="1"/>
</dbReference>
<organism evidence="9 10">
    <name type="scientific">Azohydromonas caseinilytica</name>
    <dbReference type="NCBI Taxonomy" id="2728836"/>
    <lineage>
        <taxon>Bacteria</taxon>
        <taxon>Pseudomonadati</taxon>
        <taxon>Pseudomonadota</taxon>
        <taxon>Betaproteobacteria</taxon>
        <taxon>Burkholderiales</taxon>
        <taxon>Sphaerotilaceae</taxon>
        <taxon>Azohydromonas</taxon>
    </lineage>
</organism>
<dbReference type="Pfam" id="PF00293">
    <property type="entry name" value="NUDIX"/>
    <property type="match status" value="1"/>
</dbReference>
<dbReference type="GO" id="GO:0006753">
    <property type="term" value="P:nucleoside phosphate metabolic process"/>
    <property type="evidence" value="ECO:0007669"/>
    <property type="project" value="TreeGrafter"/>
</dbReference>
<dbReference type="Proteomes" id="UP000574067">
    <property type="component" value="Unassembled WGS sequence"/>
</dbReference>
<dbReference type="InterPro" id="IPR015797">
    <property type="entry name" value="NUDIX_hydrolase-like_dom_sf"/>
</dbReference>
<dbReference type="GO" id="GO:0016787">
    <property type="term" value="F:hydrolase activity"/>
    <property type="evidence" value="ECO:0007669"/>
    <property type="project" value="UniProtKB-KW"/>
</dbReference>
<feature type="domain" description="Nudix hydrolase" evidence="8">
    <location>
        <begin position="47"/>
        <end position="178"/>
    </location>
</feature>
<keyword evidence="5 9" id="KW-0378">Hydrolase</keyword>
<comment type="similarity">
    <text evidence="3">Belongs to the Nudix hydrolase family. NudK subfamily.</text>
</comment>
<gene>
    <name evidence="9" type="ORF">HHL10_05895</name>
</gene>
<accession>A0A848F703</accession>
<dbReference type="PANTHER" id="PTHR11839">
    <property type="entry name" value="UDP/ADP-SUGAR PYROPHOSPHATASE"/>
    <property type="match status" value="1"/>
</dbReference>
<keyword evidence="10" id="KW-1185">Reference proteome</keyword>
<evidence type="ECO:0000256" key="3">
    <source>
        <dbReference type="ARBA" id="ARBA00007275"/>
    </source>
</evidence>
<dbReference type="EMBL" id="JABBFW010000003">
    <property type="protein sequence ID" value="NML14506.1"/>
    <property type="molecule type" value="Genomic_DNA"/>
</dbReference>
<evidence type="ECO:0000256" key="5">
    <source>
        <dbReference type="ARBA" id="ARBA00022801"/>
    </source>
</evidence>
<dbReference type="AlphaFoldDB" id="A0A848F703"/>